<proteinExistence type="predicted"/>
<reference evidence="1" key="1">
    <citation type="journal article" date="2015" name="Nature">
        <title>Complex archaea that bridge the gap between prokaryotes and eukaryotes.</title>
        <authorList>
            <person name="Spang A."/>
            <person name="Saw J.H."/>
            <person name="Jorgensen S.L."/>
            <person name="Zaremba-Niedzwiedzka K."/>
            <person name="Martijn J."/>
            <person name="Lind A.E."/>
            <person name="van Eijk R."/>
            <person name="Schleper C."/>
            <person name="Guy L."/>
            <person name="Ettema T.J."/>
        </authorList>
    </citation>
    <scope>NUCLEOTIDE SEQUENCE</scope>
</reference>
<protein>
    <submittedName>
        <fullName evidence="1">Uncharacterized protein</fullName>
    </submittedName>
</protein>
<accession>A0A0F9PAE2</accession>
<dbReference type="EMBL" id="LAZR01002536">
    <property type="protein sequence ID" value="KKN28765.1"/>
    <property type="molecule type" value="Genomic_DNA"/>
</dbReference>
<sequence length="74" mass="8542">MATRSSMLYLRRKKHVSDLRRPRPQFATNSLSSHFREHVPLPELRNVEDPMARLATRAIEETPAHENGEDCCPS</sequence>
<dbReference type="AlphaFoldDB" id="A0A0F9PAE2"/>
<comment type="caution">
    <text evidence="1">The sequence shown here is derived from an EMBL/GenBank/DDBJ whole genome shotgun (WGS) entry which is preliminary data.</text>
</comment>
<gene>
    <name evidence="1" type="ORF">LCGC14_0851020</name>
</gene>
<organism evidence="1">
    <name type="scientific">marine sediment metagenome</name>
    <dbReference type="NCBI Taxonomy" id="412755"/>
    <lineage>
        <taxon>unclassified sequences</taxon>
        <taxon>metagenomes</taxon>
        <taxon>ecological metagenomes</taxon>
    </lineage>
</organism>
<name>A0A0F9PAE2_9ZZZZ</name>
<evidence type="ECO:0000313" key="1">
    <source>
        <dbReference type="EMBL" id="KKN28765.1"/>
    </source>
</evidence>